<dbReference type="EMBL" id="JAYKXN010000007">
    <property type="protein sequence ID" value="KAK7271853.1"/>
    <property type="molecule type" value="Genomic_DNA"/>
</dbReference>
<evidence type="ECO:0000313" key="3">
    <source>
        <dbReference type="Proteomes" id="UP001359559"/>
    </source>
</evidence>
<name>A0AAN9I8U5_CLITE</name>
<protein>
    <submittedName>
        <fullName evidence="2">Uncharacterized protein</fullName>
    </submittedName>
</protein>
<comment type="caution">
    <text evidence="2">The sequence shown here is derived from an EMBL/GenBank/DDBJ whole genome shotgun (WGS) entry which is preliminary data.</text>
</comment>
<evidence type="ECO:0000313" key="2">
    <source>
        <dbReference type="EMBL" id="KAK7271853.1"/>
    </source>
</evidence>
<feature type="region of interest" description="Disordered" evidence="1">
    <location>
        <begin position="1"/>
        <end position="27"/>
    </location>
</feature>
<accession>A0AAN9I8U5</accession>
<sequence>MEDENHVKEPRGVTWKAPNDGSSSSMGNSGASGFGGFYGYLGRTNNLHTELSAYQVGLSRLAYSERRKSVCRSSCQARRFVEESFGSSRSSPAGLEFPYFS</sequence>
<gene>
    <name evidence="2" type="ORF">RJT34_28091</name>
</gene>
<keyword evidence="3" id="KW-1185">Reference proteome</keyword>
<dbReference type="Proteomes" id="UP001359559">
    <property type="component" value="Unassembled WGS sequence"/>
</dbReference>
<feature type="compositionally biased region" description="Basic and acidic residues" evidence="1">
    <location>
        <begin position="1"/>
        <end position="11"/>
    </location>
</feature>
<evidence type="ECO:0000256" key="1">
    <source>
        <dbReference type="SAM" id="MobiDB-lite"/>
    </source>
</evidence>
<dbReference type="AlphaFoldDB" id="A0AAN9I8U5"/>
<organism evidence="2 3">
    <name type="scientific">Clitoria ternatea</name>
    <name type="common">Butterfly pea</name>
    <dbReference type="NCBI Taxonomy" id="43366"/>
    <lineage>
        <taxon>Eukaryota</taxon>
        <taxon>Viridiplantae</taxon>
        <taxon>Streptophyta</taxon>
        <taxon>Embryophyta</taxon>
        <taxon>Tracheophyta</taxon>
        <taxon>Spermatophyta</taxon>
        <taxon>Magnoliopsida</taxon>
        <taxon>eudicotyledons</taxon>
        <taxon>Gunneridae</taxon>
        <taxon>Pentapetalae</taxon>
        <taxon>rosids</taxon>
        <taxon>fabids</taxon>
        <taxon>Fabales</taxon>
        <taxon>Fabaceae</taxon>
        <taxon>Papilionoideae</taxon>
        <taxon>50 kb inversion clade</taxon>
        <taxon>NPAAA clade</taxon>
        <taxon>indigoferoid/millettioid clade</taxon>
        <taxon>Phaseoleae</taxon>
        <taxon>Clitoria</taxon>
    </lineage>
</organism>
<proteinExistence type="predicted"/>
<reference evidence="2 3" key="1">
    <citation type="submission" date="2024-01" db="EMBL/GenBank/DDBJ databases">
        <title>The genomes of 5 underutilized Papilionoideae crops provide insights into root nodulation and disease resistance.</title>
        <authorList>
            <person name="Yuan L."/>
        </authorList>
    </citation>
    <scope>NUCLEOTIDE SEQUENCE [LARGE SCALE GENOMIC DNA]</scope>
    <source>
        <strain evidence="2">LY-2023</strain>
        <tissue evidence="2">Leaf</tissue>
    </source>
</reference>